<evidence type="ECO:0000256" key="3">
    <source>
        <dbReference type="ARBA" id="ARBA00022630"/>
    </source>
</evidence>
<evidence type="ECO:0000256" key="5">
    <source>
        <dbReference type="ARBA" id="ARBA00023002"/>
    </source>
</evidence>
<dbReference type="InterPro" id="IPR037069">
    <property type="entry name" value="AcylCoA_DH/ox_N_sf"/>
</dbReference>
<dbReference type="InterPro" id="IPR046373">
    <property type="entry name" value="Acyl-CoA_Oxase/DH_mid-dom_sf"/>
</dbReference>
<accession>A0A0L0FXJ9</accession>
<comment type="cofactor">
    <cofactor evidence="1 6">
        <name>FAD</name>
        <dbReference type="ChEBI" id="CHEBI:57692"/>
    </cofactor>
</comment>
<dbReference type="InterPro" id="IPR013786">
    <property type="entry name" value="AcylCoA_DH/ox_N"/>
</dbReference>
<keyword evidence="5 6" id="KW-0560">Oxidoreductase</keyword>
<evidence type="ECO:0000313" key="12">
    <source>
        <dbReference type="Proteomes" id="UP000054560"/>
    </source>
</evidence>
<reference evidence="11 12" key="1">
    <citation type="submission" date="2011-02" db="EMBL/GenBank/DDBJ databases">
        <title>The Genome Sequence of Sphaeroforma arctica JP610.</title>
        <authorList>
            <consortium name="The Broad Institute Genome Sequencing Platform"/>
            <person name="Russ C."/>
            <person name="Cuomo C."/>
            <person name="Young S.K."/>
            <person name="Zeng Q."/>
            <person name="Gargeya S."/>
            <person name="Alvarado L."/>
            <person name="Berlin A."/>
            <person name="Chapman S.B."/>
            <person name="Chen Z."/>
            <person name="Freedman E."/>
            <person name="Gellesch M."/>
            <person name="Goldberg J."/>
            <person name="Griggs A."/>
            <person name="Gujja S."/>
            <person name="Heilman E."/>
            <person name="Heiman D."/>
            <person name="Howarth C."/>
            <person name="Mehta T."/>
            <person name="Neiman D."/>
            <person name="Pearson M."/>
            <person name="Roberts A."/>
            <person name="Saif S."/>
            <person name="Shea T."/>
            <person name="Shenoy N."/>
            <person name="Sisk P."/>
            <person name="Stolte C."/>
            <person name="Sykes S."/>
            <person name="White J."/>
            <person name="Yandava C."/>
            <person name="Burger G."/>
            <person name="Gray M.W."/>
            <person name="Holland P.W.H."/>
            <person name="King N."/>
            <person name="Lang F.B.F."/>
            <person name="Roger A.J."/>
            <person name="Ruiz-Trillo I."/>
            <person name="Haas B."/>
            <person name="Nusbaum C."/>
            <person name="Birren B."/>
        </authorList>
    </citation>
    <scope>NUCLEOTIDE SEQUENCE [LARGE SCALE GENOMIC DNA]</scope>
    <source>
        <strain evidence="11 12">JP610</strain>
    </source>
</reference>
<comment type="similarity">
    <text evidence="2 6">Belongs to the acyl-CoA dehydrogenase family.</text>
</comment>
<feature type="domain" description="Acyl-CoA dehydrogenase/oxidase C-terminal" evidence="7">
    <location>
        <begin position="311"/>
        <end position="482"/>
    </location>
</feature>
<evidence type="ECO:0000259" key="8">
    <source>
        <dbReference type="Pfam" id="PF02770"/>
    </source>
</evidence>
<protein>
    <submittedName>
        <fullName evidence="11">Acyl-CoA dehydrogenase</fullName>
    </submittedName>
</protein>
<name>A0A0L0FXJ9_9EUKA</name>
<dbReference type="EMBL" id="KQ242120">
    <property type="protein sequence ID" value="KNC80678.1"/>
    <property type="molecule type" value="Genomic_DNA"/>
</dbReference>
<dbReference type="InterPro" id="IPR006091">
    <property type="entry name" value="Acyl-CoA_Oxase/DH_mid-dom"/>
</dbReference>
<dbReference type="RefSeq" id="XP_014154580.1">
    <property type="nucleotide sequence ID" value="XM_014299105.1"/>
</dbReference>
<evidence type="ECO:0000256" key="1">
    <source>
        <dbReference type="ARBA" id="ARBA00001974"/>
    </source>
</evidence>
<dbReference type="STRING" id="667725.A0A0L0FXJ9"/>
<dbReference type="Pfam" id="PF00441">
    <property type="entry name" value="Acyl-CoA_dh_1"/>
    <property type="match status" value="1"/>
</dbReference>
<dbReference type="eggNOG" id="KOG0141">
    <property type="taxonomic scope" value="Eukaryota"/>
</dbReference>
<dbReference type="Gene3D" id="1.10.540.10">
    <property type="entry name" value="Acyl-CoA dehydrogenase/oxidase, N-terminal domain"/>
    <property type="match status" value="1"/>
</dbReference>
<dbReference type="PANTHER" id="PTHR42803:SF1">
    <property type="entry name" value="BROAD-SPECIFICITY LINEAR ACYL-COA DEHYDROGENASE FADE5"/>
    <property type="match status" value="1"/>
</dbReference>
<gene>
    <name evidence="11" type="ORF">SARC_06967</name>
</gene>
<evidence type="ECO:0000259" key="10">
    <source>
        <dbReference type="Pfam" id="PF12806"/>
    </source>
</evidence>
<evidence type="ECO:0000256" key="4">
    <source>
        <dbReference type="ARBA" id="ARBA00022827"/>
    </source>
</evidence>
<dbReference type="GeneID" id="25907471"/>
<dbReference type="Proteomes" id="UP000054560">
    <property type="component" value="Unassembled WGS sequence"/>
</dbReference>
<feature type="domain" description="Acyl-CoA dehydrogenase/oxidase N-terminal" evidence="9">
    <location>
        <begin position="69"/>
        <end position="187"/>
    </location>
</feature>
<evidence type="ECO:0000313" key="11">
    <source>
        <dbReference type="EMBL" id="KNC80678.1"/>
    </source>
</evidence>
<dbReference type="InterPro" id="IPR036250">
    <property type="entry name" value="AcylCo_DH-like_C"/>
</dbReference>
<evidence type="ECO:0000259" key="9">
    <source>
        <dbReference type="Pfam" id="PF02771"/>
    </source>
</evidence>
<dbReference type="Pfam" id="PF02770">
    <property type="entry name" value="Acyl-CoA_dh_M"/>
    <property type="match status" value="1"/>
</dbReference>
<dbReference type="SUPFAM" id="SSF47203">
    <property type="entry name" value="Acyl-CoA dehydrogenase C-terminal domain-like"/>
    <property type="match status" value="1"/>
</dbReference>
<dbReference type="GO" id="GO:0050660">
    <property type="term" value="F:flavin adenine dinucleotide binding"/>
    <property type="evidence" value="ECO:0007669"/>
    <property type="project" value="InterPro"/>
</dbReference>
<dbReference type="InterPro" id="IPR009075">
    <property type="entry name" value="AcylCo_DH/oxidase_C"/>
</dbReference>
<dbReference type="GO" id="GO:0016627">
    <property type="term" value="F:oxidoreductase activity, acting on the CH-CH group of donors"/>
    <property type="evidence" value="ECO:0007669"/>
    <property type="project" value="InterPro"/>
</dbReference>
<dbReference type="Gene3D" id="2.40.110.10">
    <property type="entry name" value="Butyryl-CoA Dehydrogenase, subunit A, domain 2"/>
    <property type="match status" value="1"/>
</dbReference>
<dbReference type="InterPro" id="IPR009100">
    <property type="entry name" value="AcylCoA_DH/oxidase_NM_dom_sf"/>
</dbReference>
<keyword evidence="12" id="KW-1185">Reference proteome</keyword>
<evidence type="ECO:0000259" key="7">
    <source>
        <dbReference type="Pfam" id="PF00441"/>
    </source>
</evidence>
<dbReference type="Pfam" id="PF02771">
    <property type="entry name" value="Acyl-CoA_dh_N"/>
    <property type="match status" value="1"/>
</dbReference>
<keyword evidence="3 6" id="KW-0285">Flavoprotein</keyword>
<dbReference type="SUPFAM" id="SSF56645">
    <property type="entry name" value="Acyl-CoA dehydrogenase NM domain-like"/>
    <property type="match status" value="1"/>
</dbReference>
<keyword evidence="4 6" id="KW-0274">FAD</keyword>
<dbReference type="AlphaFoldDB" id="A0A0L0FXJ9"/>
<feature type="domain" description="Acetyl-CoA dehydrogenase-like C-terminal" evidence="10">
    <location>
        <begin position="516"/>
        <end position="628"/>
    </location>
</feature>
<sequence>MQSAKSALRTLAGVGARVLNSSSRTQVRGYRAPLRDMKFVTNEVYNIQDHYSKLKHVDGSAASPDMIDAVLDGFAKFAENDLAPMNQTADSEGCTWVSGTETKTPTGFKAAYDSYVEGGWQGLTYPEEYGGQGLPPSLAIISSELVATANWTWSMYPGLSKGAINTILAHGSPELKEKYLHKLVSSEWTGTMCLTEPHCGSDLAQVKTKAVPQGDGTYKITGTKIFISCGDHDLTDNIVHCVLARLPDAPEGTRGISLFAVPKKHVADDGTVGDYNNVKVGRIEDKMGCHGSSTCEINFEEAEGVLIGTENKGLNHMFTFINTSRLGTALQGGCAAELSYQLALDYAKERLAMRSLSGIKNPDGPADPIIVHPDVRKNLLFQKAISEGARSMITECCLLWDNMADAEAAGDTKAARKIDDRMGFLTPILKGFLTEVGCEAANKGIQIWGGHGYIKQNHMEQVFRDVRISAVWEGTTGIQALDLLGRKVLLQKLKPIASHVSESLSYLRGAMFSAQSSEMRSHAYTLIKAHVRWQYLTTRIAIKASSDKDFVGAASVDYLMYSGYVSMGQHWLKMEEAALKALKRTDLTQADKDFYSSKVDTARYYFDYVLPRSDSLATTMMTPTETFTKITNDEFDAAYN</sequence>
<organism evidence="11 12">
    <name type="scientific">Sphaeroforma arctica JP610</name>
    <dbReference type="NCBI Taxonomy" id="667725"/>
    <lineage>
        <taxon>Eukaryota</taxon>
        <taxon>Ichthyosporea</taxon>
        <taxon>Ichthyophonida</taxon>
        <taxon>Sphaeroforma</taxon>
    </lineage>
</organism>
<dbReference type="FunFam" id="2.40.110.10:FF:000031">
    <property type="entry name" value="Acyl-CoA dehydrogenase, putative"/>
    <property type="match status" value="1"/>
</dbReference>
<dbReference type="OrthoDB" id="10251155at2759"/>
<feature type="domain" description="Acyl-CoA oxidase/dehydrogenase middle" evidence="8">
    <location>
        <begin position="192"/>
        <end position="301"/>
    </location>
</feature>
<dbReference type="InterPro" id="IPR025878">
    <property type="entry name" value="Acyl-CoA_dh-like_C_dom"/>
</dbReference>
<dbReference type="Gene3D" id="1.20.140.10">
    <property type="entry name" value="Butyryl-CoA Dehydrogenase, subunit A, domain 3"/>
    <property type="match status" value="1"/>
</dbReference>
<dbReference type="PANTHER" id="PTHR42803">
    <property type="entry name" value="ACYL-COA DEHYDROGENASE"/>
    <property type="match status" value="1"/>
</dbReference>
<dbReference type="InterPro" id="IPR052166">
    <property type="entry name" value="Diverse_Acyl-CoA_DH"/>
</dbReference>
<dbReference type="Pfam" id="PF12806">
    <property type="entry name" value="Acyl-CoA_dh_C"/>
    <property type="match status" value="1"/>
</dbReference>
<proteinExistence type="inferred from homology"/>
<evidence type="ECO:0000256" key="6">
    <source>
        <dbReference type="RuleBase" id="RU362125"/>
    </source>
</evidence>
<evidence type="ECO:0000256" key="2">
    <source>
        <dbReference type="ARBA" id="ARBA00009347"/>
    </source>
</evidence>